<accession>A0AAC9NRH4</accession>
<dbReference type="Proteomes" id="UP000182101">
    <property type="component" value="Chromosome"/>
</dbReference>
<proteinExistence type="predicted"/>
<sequence length="66" mass="7748">MLVICIALMPQKQRHSNKQLPSITNLYKDDNELVQIYFNKGLITLRLWLKTSTLSNLELLRFKMGI</sequence>
<evidence type="ECO:0000313" key="1">
    <source>
        <dbReference type="EMBL" id="APD90600.1"/>
    </source>
</evidence>
<reference evidence="1 2" key="1">
    <citation type="submission" date="2016-11" db="EMBL/GenBank/DDBJ databases">
        <title>Networking in microbes: conjugative elements and plasmids in the genus Alteromonas.</title>
        <authorList>
            <person name="Lopez-Perez M."/>
            <person name="Ramon-Marco N."/>
            <person name="Rodriguez-Valera F."/>
        </authorList>
    </citation>
    <scope>NUCLEOTIDE SEQUENCE [LARGE SCALE GENOMIC DNA]</scope>
    <source>
        <strain evidence="1 2">CP48</strain>
    </source>
</reference>
<organism evidence="1 2">
    <name type="scientific">Alteromonas mediterranea</name>
    <dbReference type="NCBI Taxonomy" id="314275"/>
    <lineage>
        <taxon>Bacteria</taxon>
        <taxon>Pseudomonadati</taxon>
        <taxon>Pseudomonadota</taxon>
        <taxon>Gammaproteobacteria</taxon>
        <taxon>Alteromonadales</taxon>
        <taxon>Alteromonadaceae</taxon>
        <taxon>Alteromonas/Salinimonas group</taxon>
        <taxon>Alteromonas</taxon>
    </lineage>
</organism>
<gene>
    <name evidence="1" type="ORF">BM524_12775</name>
</gene>
<dbReference type="EMBL" id="CP018024">
    <property type="protein sequence ID" value="APD90600.1"/>
    <property type="molecule type" value="Genomic_DNA"/>
</dbReference>
<protein>
    <submittedName>
        <fullName evidence="1">Uncharacterized protein</fullName>
    </submittedName>
</protein>
<dbReference type="AlphaFoldDB" id="A0AAC9NRH4"/>
<name>A0AAC9NRH4_9ALTE</name>
<evidence type="ECO:0000313" key="2">
    <source>
        <dbReference type="Proteomes" id="UP000182101"/>
    </source>
</evidence>